<feature type="region of interest" description="Disordered" evidence="1">
    <location>
        <begin position="33"/>
        <end position="52"/>
    </location>
</feature>
<accession>A0A8H4KND3</accession>
<feature type="region of interest" description="Disordered" evidence="1">
    <location>
        <begin position="143"/>
        <end position="181"/>
    </location>
</feature>
<feature type="compositionally biased region" description="Polar residues" evidence="1">
    <location>
        <begin position="144"/>
        <end position="157"/>
    </location>
</feature>
<keyword evidence="3" id="KW-1185">Reference proteome</keyword>
<organism evidence="2 3">
    <name type="scientific">Fusarium albosuccineum</name>
    <dbReference type="NCBI Taxonomy" id="1237068"/>
    <lineage>
        <taxon>Eukaryota</taxon>
        <taxon>Fungi</taxon>
        <taxon>Dikarya</taxon>
        <taxon>Ascomycota</taxon>
        <taxon>Pezizomycotina</taxon>
        <taxon>Sordariomycetes</taxon>
        <taxon>Hypocreomycetidae</taxon>
        <taxon>Hypocreales</taxon>
        <taxon>Nectriaceae</taxon>
        <taxon>Fusarium</taxon>
        <taxon>Fusarium decemcellulare species complex</taxon>
    </lineage>
</organism>
<comment type="caution">
    <text evidence="2">The sequence shown here is derived from an EMBL/GenBank/DDBJ whole genome shotgun (WGS) entry which is preliminary data.</text>
</comment>
<feature type="compositionally biased region" description="Pro residues" evidence="1">
    <location>
        <begin position="361"/>
        <end position="374"/>
    </location>
</feature>
<dbReference type="AlphaFoldDB" id="A0A8H4KND3"/>
<protein>
    <submittedName>
        <fullName evidence="2">Uncharacterized protein</fullName>
    </submittedName>
</protein>
<evidence type="ECO:0000256" key="1">
    <source>
        <dbReference type="SAM" id="MobiDB-lite"/>
    </source>
</evidence>
<proteinExistence type="predicted"/>
<dbReference type="Proteomes" id="UP000554235">
    <property type="component" value="Unassembled WGS sequence"/>
</dbReference>
<feature type="region of interest" description="Disordered" evidence="1">
    <location>
        <begin position="259"/>
        <end position="279"/>
    </location>
</feature>
<gene>
    <name evidence="2" type="ORF">FALBO_15992</name>
</gene>
<evidence type="ECO:0000313" key="2">
    <source>
        <dbReference type="EMBL" id="KAF4453417.1"/>
    </source>
</evidence>
<name>A0A8H4KND3_9HYPO</name>
<dbReference type="OrthoDB" id="5106982at2759"/>
<feature type="region of interest" description="Disordered" evidence="1">
    <location>
        <begin position="311"/>
        <end position="374"/>
    </location>
</feature>
<evidence type="ECO:0000313" key="3">
    <source>
        <dbReference type="Proteomes" id="UP000554235"/>
    </source>
</evidence>
<reference evidence="2 3" key="1">
    <citation type="submission" date="2020-01" db="EMBL/GenBank/DDBJ databases">
        <title>Identification and distribution of gene clusters putatively required for synthesis of sphingolipid metabolism inhibitors in phylogenetically diverse species of the filamentous fungus Fusarium.</title>
        <authorList>
            <person name="Kim H.-S."/>
            <person name="Busman M."/>
            <person name="Brown D.W."/>
            <person name="Divon H."/>
            <person name="Uhlig S."/>
            <person name="Proctor R.H."/>
        </authorList>
    </citation>
    <scope>NUCLEOTIDE SEQUENCE [LARGE SCALE GENOMIC DNA]</scope>
    <source>
        <strain evidence="2 3">NRRL 20459</strain>
    </source>
</reference>
<sequence>MDTEFAVHELQSNNRGYQVDSIEISGFLGGGFPATSPPQPLHHEGEGAAEGTCQPTVPHPKHVPTKKGISGIWPPSPDVIIADTTTIIPSQMLSFSQTLKQTPCPQAANFFSGLQTAPVLQRLGAPHRAQAALTEYKQTLPAHCSSTNRPARQTTATVLKPARLPTPAQPESTSSPLVQRRAHAFSRRAVSITELSNLLKAAKQPPKRFNPLLPCQKLLCKEDWTPSQQSPMPSMLVAGVGRARKLSPIQTAYGLRAPRSPERHGIRGKTTHRIPEFPGSRVPQSICPCSGREIPMAHARPHAHTSLLRAAHDDQGASKWPPRLHPGPSPVLESMPCRRMAPRRRSSLSSLSYRPDTTPSSAPPAPRPAGPFPPPGSLARWAKLYIARPVSPSKCLPIPPVGAMHTLNTSLETLPTIDHPRTTYRLIS</sequence>
<dbReference type="EMBL" id="JAADYS010002890">
    <property type="protein sequence ID" value="KAF4453417.1"/>
    <property type="molecule type" value="Genomic_DNA"/>
</dbReference>